<sequence>MFKTKLYFIILFLFAFALHAEDQNLELPKEKKVEQTETVSLPKSLKFGGFIDSYYLYNNNLPKATERKYTTQGVRNQEFNVNLAYIDMKVDEEKYRGRLALQYGTSVNTNYASELAKDTGSNQLGVRNLQEAYVGFRLADKTWVDGGIYFGHIGFESWISHLNWNYTRAYALDYVPYYSTGVRVSHEFTNKFSMQFHVMNGWQNITENNRDKSLGLQWKYKFTPSLTLIVNQFGGNEAPDNERKQLRLYNNTILEWRALEWMSLAGSFDAGAQKAKQSLLYEPWWNVWDSQNPIYKDSEAKAFRHWYHGTFWVSFKWDPAYRLSFRVERFYDPKQVMAQTGTRNGFMSNGYTATLDLLSWEPALLRFEYNYRRSADSIFEYRNGQTSKKEDFFVVAFSMKL</sequence>
<evidence type="ECO:0000313" key="3">
    <source>
        <dbReference type="Proteomes" id="UP000298264"/>
    </source>
</evidence>
<name>A0A4R9LK28_9LEPT</name>
<dbReference type="InterPro" id="IPR011486">
    <property type="entry name" value="BBP2"/>
</dbReference>
<evidence type="ECO:0000313" key="2">
    <source>
        <dbReference type="EMBL" id="TGN07203.1"/>
    </source>
</evidence>
<evidence type="ECO:0000256" key="1">
    <source>
        <dbReference type="SAM" id="SignalP"/>
    </source>
</evidence>
<dbReference type="AlphaFoldDB" id="A0A4R9LK28"/>
<keyword evidence="1" id="KW-0732">Signal</keyword>
<organism evidence="2 3">
    <name type="scientific">Leptospira ilyithenensis</name>
    <dbReference type="NCBI Taxonomy" id="2484901"/>
    <lineage>
        <taxon>Bacteria</taxon>
        <taxon>Pseudomonadati</taxon>
        <taxon>Spirochaetota</taxon>
        <taxon>Spirochaetia</taxon>
        <taxon>Leptospirales</taxon>
        <taxon>Leptospiraceae</taxon>
        <taxon>Leptospira</taxon>
    </lineage>
</organism>
<dbReference type="EMBL" id="RQHV01000062">
    <property type="protein sequence ID" value="TGN07203.1"/>
    <property type="molecule type" value="Genomic_DNA"/>
</dbReference>
<accession>A0A4R9LK28</accession>
<feature type="signal peptide" evidence="1">
    <location>
        <begin position="1"/>
        <end position="20"/>
    </location>
</feature>
<gene>
    <name evidence="2" type="ORF">EHS11_17210</name>
</gene>
<dbReference type="Pfam" id="PF07642">
    <property type="entry name" value="BBP2"/>
    <property type="match status" value="1"/>
</dbReference>
<dbReference type="OrthoDB" id="9769460at2"/>
<protein>
    <submittedName>
        <fullName evidence="2">Porin</fullName>
    </submittedName>
</protein>
<dbReference type="SUPFAM" id="SSF56935">
    <property type="entry name" value="Porins"/>
    <property type="match status" value="1"/>
</dbReference>
<reference evidence="2" key="1">
    <citation type="journal article" date="2019" name="PLoS Negl. Trop. Dis.">
        <title>Revisiting the worldwide diversity of Leptospira species in the environment.</title>
        <authorList>
            <person name="Vincent A.T."/>
            <person name="Schiettekatte O."/>
            <person name="Bourhy P."/>
            <person name="Veyrier F.J."/>
            <person name="Picardeau M."/>
        </authorList>
    </citation>
    <scope>NUCLEOTIDE SEQUENCE [LARGE SCALE GENOMIC DNA]</scope>
    <source>
        <strain evidence="2">201400974</strain>
    </source>
</reference>
<dbReference type="Proteomes" id="UP000298264">
    <property type="component" value="Unassembled WGS sequence"/>
</dbReference>
<feature type="chain" id="PRO_5020684510" evidence="1">
    <location>
        <begin position="21"/>
        <end position="401"/>
    </location>
</feature>
<comment type="caution">
    <text evidence="2">The sequence shown here is derived from an EMBL/GenBank/DDBJ whole genome shotgun (WGS) entry which is preliminary data.</text>
</comment>
<proteinExistence type="predicted"/>
<keyword evidence="3" id="KW-1185">Reference proteome</keyword>